<dbReference type="GO" id="GO:0005829">
    <property type="term" value="C:cytosol"/>
    <property type="evidence" value="ECO:0007669"/>
    <property type="project" value="TreeGrafter"/>
</dbReference>
<dbReference type="Gene3D" id="3.40.50.880">
    <property type="match status" value="1"/>
</dbReference>
<keyword evidence="1" id="KW-0378">Hydrolase</keyword>
<dbReference type="AlphaFoldDB" id="A0A941ELG6"/>
<dbReference type="InterPro" id="IPR029062">
    <property type="entry name" value="Class_I_gatase-like"/>
</dbReference>
<organism evidence="1 2">
    <name type="scientific">Actinospica durhamensis</name>
    <dbReference type="NCBI Taxonomy" id="1508375"/>
    <lineage>
        <taxon>Bacteria</taxon>
        <taxon>Bacillati</taxon>
        <taxon>Actinomycetota</taxon>
        <taxon>Actinomycetes</taxon>
        <taxon>Catenulisporales</taxon>
        <taxon>Actinospicaceae</taxon>
        <taxon>Actinospica</taxon>
    </lineage>
</organism>
<proteinExistence type="predicted"/>
<dbReference type="Pfam" id="PF07722">
    <property type="entry name" value="Peptidase_C26"/>
    <property type="match status" value="1"/>
</dbReference>
<dbReference type="CDD" id="cd01745">
    <property type="entry name" value="GATase1_2"/>
    <property type="match status" value="1"/>
</dbReference>
<evidence type="ECO:0000313" key="2">
    <source>
        <dbReference type="Proteomes" id="UP000675781"/>
    </source>
</evidence>
<evidence type="ECO:0000313" key="1">
    <source>
        <dbReference type="EMBL" id="MBR7833095.1"/>
    </source>
</evidence>
<comment type="caution">
    <text evidence="1">The sequence shown here is derived from an EMBL/GenBank/DDBJ whole genome shotgun (WGS) entry which is preliminary data.</text>
</comment>
<dbReference type="Proteomes" id="UP000675781">
    <property type="component" value="Unassembled WGS sequence"/>
</dbReference>
<dbReference type="InterPro" id="IPR011697">
    <property type="entry name" value="Peptidase_C26"/>
</dbReference>
<dbReference type="PANTHER" id="PTHR43235">
    <property type="entry name" value="GLUTAMINE AMIDOTRANSFERASE PB2B2.05-RELATED"/>
    <property type="match status" value="1"/>
</dbReference>
<dbReference type="InterPro" id="IPR044668">
    <property type="entry name" value="PuuD-like"/>
</dbReference>
<reference evidence="1" key="1">
    <citation type="submission" date="2021-04" db="EMBL/GenBank/DDBJ databases">
        <title>Genome based classification of Actinospica acidithermotolerans sp. nov., an actinobacterium isolated from an Indonesian hot spring.</title>
        <authorList>
            <person name="Kusuma A.B."/>
            <person name="Putra K.E."/>
            <person name="Nafisah S."/>
            <person name="Loh J."/>
            <person name="Nouioui I."/>
            <person name="Goodfellow M."/>
        </authorList>
    </citation>
    <scope>NUCLEOTIDE SEQUENCE</scope>
    <source>
        <strain evidence="1">CSCA 57</strain>
    </source>
</reference>
<dbReference type="EMBL" id="JAGSOG010000022">
    <property type="protein sequence ID" value="MBR7833095.1"/>
    <property type="molecule type" value="Genomic_DNA"/>
</dbReference>
<accession>A0A941ELG6</accession>
<dbReference type="GO" id="GO:0033969">
    <property type="term" value="F:gamma-glutamyl-gamma-aminobutyrate hydrolase activity"/>
    <property type="evidence" value="ECO:0007669"/>
    <property type="project" value="TreeGrafter"/>
</dbReference>
<gene>
    <name evidence="1" type="ORF">KDL01_07460</name>
</gene>
<protein>
    <submittedName>
        <fullName evidence="1">Gamma-glutamyl-gamma-aminobutyrate hydrolase family protein</fullName>
    </submittedName>
</protein>
<dbReference type="RefSeq" id="WP_212527617.1">
    <property type="nucleotide sequence ID" value="NZ_JAGSOG010000022.1"/>
</dbReference>
<name>A0A941ELG6_9ACTN</name>
<keyword evidence="2" id="KW-1185">Reference proteome</keyword>
<dbReference type="PANTHER" id="PTHR43235:SF1">
    <property type="entry name" value="GLUTAMINE AMIDOTRANSFERASE PB2B2.05-RELATED"/>
    <property type="match status" value="1"/>
</dbReference>
<sequence>MEIDILALAQGGPAPTAAENGPLPVIGLSTYRDQASWGVWNSEAALLPFGYVEGIAAAGGLPFLLPPAAVAGVEPSAAAHAAVARIDALLLTGGPDLDPELYGAPAHAETSGTRPQRDAWESALLKAALDRDLPVLGICRGAQLLNVACGGTLDQHVPERAEHDGHRPAPGVFGTTSVTLDPDALPGILLGPSVEVPCYHHQAVSGVGRGLAVTGLASDGTVESVQLGGRAFVVGVQWHPEAGQDARLFEGLVTHAALRAARGERAASAAWKEGNR</sequence>
<dbReference type="PROSITE" id="PS51273">
    <property type="entry name" value="GATASE_TYPE_1"/>
    <property type="match status" value="1"/>
</dbReference>
<dbReference type="GO" id="GO:0006598">
    <property type="term" value="P:polyamine catabolic process"/>
    <property type="evidence" value="ECO:0007669"/>
    <property type="project" value="TreeGrafter"/>
</dbReference>
<dbReference type="SUPFAM" id="SSF52317">
    <property type="entry name" value="Class I glutamine amidotransferase-like"/>
    <property type="match status" value="1"/>
</dbReference>